<name>A0A0U3TI15_9CAUD</name>
<organism evidence="1 2">
    <name type="scientific">Arthrobacter phage Bennie</name>
    <dbReference type="NCBI Taxonomy" id="1772293"/>
    <lineage>
        <taxon>Viruses</taxon>
        <taxon>Duplodnaviria</taxon>
        <taxon>Heunggongvirae</taxon>
        <taxon>Uroviricota</taxon>
        <taxon>Caudoviricetes</taxon>
        <taxon>Korravirus</taxon>
        <taxon>Korravirus bennie</taxon>
    </lineage>
</organism>
<dbReference type="OrthoDB" id="27176at10239"/>
<dbReference type="GeneID" id="40078327"/>
<dbReference type="KEGG" id="vg:40078327"/>
<proteinExistence type="predicted"/>
<dbReference type="RefSeq" id="YP_009602467.1">
    <property type="nucleotide sequence ID" value="NC_041938.1"/>
</dbReference>
<evidence type="ECO:0000313" key="2">
    <source>
        <dbReference type="Proteomes" id="UP000223093"/>
    </source>
</evidence>
<dbReference type="Proteomes" id="UP000223093">
    <property type="component" value="Segment"/>
</dbReference>
<protein>
    <submittedName>
        <fullName evidence="1">Uncharacterized protein</fullName>
    </submittedName>
</protein>
<dbReference type="EMBL" id="KU160640">
    <property type="protein sequence ID" value="ALY08569.1"/>
    <property type="molecule type" value="Genomic_DNA"/>
</dbReference>
<reference evidence="1" key="1">
    <citation type="submission" date="2017-04" db="EMBL/GenBank/DDBJ databases">
        <authorList>
            <person name="Schneider V.M."/>
            <person name="Garlena R.A."/>
            <person name="Russell D.A."/>
            <person name="Pope W.H."/>
            <person name="Jacobs-Sera D."/>
            <person name="Hatfull G.F."/>
        </authorList>
    </citation>
    <scope>NUCLEOTIDE SEQUENCE [LARGE SCALE GENOMIC DNA]</scope>
</reference>
<keyword evidence="2" id="KW-1185">Reference proteome</keyword>
<sequence length="51" mass="6007">MFKLIGENTLTGNTWVCQDEIATREEADELRAGYKRLESDYKIDYFVEESK</sequence>
<evidence type="ECO:0000313" key="1">
    <source>
        <dbReference type="EMBL" id="ALY08569.1"/>
    </source>
</evidence>
<gene>
    <name evidence="1" type="primary">32</name>
    <name evidence="1" type="ORF">BENNIE_32</name>
</gene>
<accession>A0A0U3TI15</accession>